<dbReference type="PANTHER" id="PTHR32444">
    <property type="entry name" value="BULB-TYPE LECTIN DOMAIN-CONTAINING PROTEIN"/>
    <property type="match status" value="1"/>
</dbReference>
<dbReference type="Pfam" id="PF01453">
    <property type="entry name" value="B_lectin"/>
    <property type="match status" value="1"/>
</dbReference>
<evidence type="ECO:0000256" key="2">
    <source>
        <dbReference type="ARBA" id="ARBA00022729"/>
    </source>
</evidence>
<dbReference type="InterPro" id="IPR036426">
    <property type="entry name" value="Bulb-type_lectin_dom_sf"/>
</dbReference>
<evidence type="ECO:0000256" key="1">
    <source>
        <dbReference type="ARBA" id="ARBA00012513"/>
    </source>
</evidence>
<evidence type="ECO:0000259" key="8">
    <source>
        <dbReference type="PROSITE" id="PS50026"/>
    </source>
</evidence>
<evidence type="ECO:0000313" key="11">
    <source>
        <dbReference type="EMBL" id="KAJ4846466.1"/>
    </source>
</evidence>
<proteinExistence type="predicted"/>
<sequence>MSFNSPVRDDRGDTLVSAGKRFELGFFTPNGSNAEKRYATKRYVGIWYHNNPQTVVWVANREKPVYDSTGVFAIAEDGNLKVLDGFNISYWSTELEAKDSSSTGSMVTLMDSGNLVMSQEYPSHGSELLWQSFSHPTDTFLPGMKMDENIKLTSWSSLVDPAPGYFTFQQDEDRKDQYVIKNESIPFWESRVSGSFPGSDDGFKQISDLLMNSSSIRQPENKLAANQSSSGLFRGLNSSTIEFRNMRLVMHFGGQVQFFLAQKDRAVWSLIWQEPKDKCSESDSCGGFASCNNENTASCKCLPGFEPVLPDNWNLRDFSQGCSRIQDVCSKGQESRSFQKLKNMIVGKPSVYANFNETKCKDECLKKCSCQAYSYKKAERGDNDETCWIWFEELNNILESYARGRDLNLRIFLNPPEVSAKKKGSLSLYLIIFGLYTLIICKENGWIVDKKIGRAISEMQHITCMTARYNSETS</sequence>
<dbReference type="PROSITE" id="PS50927">
    <property type="entry name" value="BULB_LECTIN"/>
    <property type="match status" value="1"/>
</dbReference>
<dbReference type="Pfam" id="PF00954">
    <property type="entry name" value="S_locus_glycop"/>
    <property type="match status" value="1"/>
</dbReference>
<dbReference type="PROSITE" id="PS50026">
    <property type="entry name" value="EGF_3"/>
    <property type="match status" value="1"/>
</dbReference>
<comment type="caution">
    <text evidence="7">Lacks conserved residue(s) required for the propagation of feature annotation.</text>
</comment>
<reference evidence="11" key="1">
    <citation type="submission" date="2022-02" db="EMBL/GenBank/DDBJ databases">
        <authorList>
            <person name="Henning P.M."/>
            <person name="McCubbin A.G."/>
            <person name="Shore J.S."/>
        </authorList>
    </citation>
    <scope>NUCLEOTIDE SEQUENCE</scope>
    <source>
        <strain evidence="11">F60SS</strain>
        <tissue evidence="11">Leaves</tissue>
    </source>
</reference>
<dbReference type="InterPro" id="IPR003609">
    <property type="entry name" value="Pan_app"/>
</dbReference>
<evidence type="ECO:0000256" key="6">
    <source>
        <dbReference type="ARBA" id="ARBA00048679"/>
    </source>
</evidence>
<dbReference type="GO" id="GO:0048544">
    <property type="term" value="P:recognition of pollen"/>
    <property type="evidence" value="ECO:0007669"/>
    <property type="project" value="InterPro"/>
</dbReference>
<keyword evidence="7" id="KW-0245">EGF-like domain</keyword>
<dbReference type="Pfam" id="PF08276">
    <property type="entry name" value="PAN_2"/>
    <property type="match status" value="1"/>
</dbReference>
<dbReference type="InterPro" id="IPR000742">
    <property type="entry name" value="EGF"/>
</dbReference>
<comment type="catalytic activity">
    <reaction evidence="6">
        <text>L-seryl-[protein] + ATP = O-phospho-L-seryl-[protein] + ADP + H(+)</text>
        <dbReference type="Rhea" id="RHEA:17989"/>
        <dbReference type="Rhea" id="RHEA-COMP:9863"/>
        <dbReference type="Rhea" id="RHEA-COMP:11604"/>
        <dbReference type="ChEBI" id="CHEBI:15378"/>
        <dbReference type="ChEBI" id="CHEBI:29999"/>
        <dbReference type="ChEBI" id="CHEBI:30616"/>
        <dbReference type="ChEBI" id="CHEBI:83421"/>
        <dbReference type="ChEBI" id="CHEBI:456216"/>
        <dbReference type="EC" id="2.7.11.1"/>
    </reaction>
</comment>
<protein>
    <recommendedName>
        <fullName evidence="1">non-specific serine/threonine protein kinase</fullName>
        <ecNumber evidence="1">2.7.11.1</ecNumber>
    </recommendedName>
</protein>
<feature type="domain" description="EGF-like" evidence="8">
    <location>
        <begin position="275"/>
        <end position="311"/>
    </location>
</feature>
<evidence type="ECO:0000256" key="7">
    <source>
        <dbReference type="PROSITE-ProRule" id="PRU00076"/>
    </source>
</evidence>
<dbReference type="InterPro" id="IPR001480">
    <property type="entry name" value="Bulb-type_lectin_dom"/>
</dbReference>
<dbReference type="Gene3D" id="2.90.10.10">
    <property type="entry name" value="Bulb-type lectin domain"/>
    <property type="match status" value="1"/>
</dbReference>
<dbReference type="SMART" id="SM00473">
    <property type="entry name" value="PAN_AP"/>
    <property type="match status" value="1"/>
</dbReference>
<comment type="catalytic activity">
    <reaction evidence="5">
        <text>L-threonyl-[protein] + ATP = O-phospho-L-threonyl-[protein] + ADP + H(+)</text>
        <dbReference type="Rhea" id="RHEA:46608"/>
        <dbReference type="Rhea" id="RHEA-COMP:11060"/>
        <dbReference type="Rhea" id="RHEA-COMP:11605"/>
        <dbReference type="ChEBI" id="CHEBI:15378"/>
        <dbReference type="ChEBI" id="CHEBI:30013"/>
        <dbReference type="ChEBI" id="CHEBI:30616"/>
        <dbReference type="ChEBI" id="CHEBI:61977"/>
        <dbReference type="ChEBI" id="CHEBI:456216"/>
        <dbReference type="EC" id="2.7.11.1"/>
    </reaction>
</comment>
<keyword evidence="2" id="KW-0732">Signal</keyword>
<feature type="domain" description="Apple" evidence="10">
    <location>
        <begin position="329"/>
        <end position="402"/>
    </location>
</feature>
<evidence type="ECO:0000313" key="12">
    <source>
        <dbReference type="Proteomes" id="UP001141552"/>
    </source>
</evidence>
<gene>
    <name evidence="11" type="ORF">Tsubulata_006879</name>
</gene>
<keyword evidence="4" id="KW-0325">Glycoprotein</keyword>
<dbReference type="PANTHER" id="PTHR32444:SF235">
    <property type="entry name" value="OS01G0783900 PROTEIN"/>
    <property type="match status" value="1"/>
</dbReference>
<evidence type="ECO:0000256" key="3">
    <source>
        <dbReference type="ARBA" id="ARBA00023157"/>
    </source>
</evidence>
<dbReference type="CDD" id="cd00053">
    <property type="entry name" value="EGF"/>
    <property type="match status" value="1"/>
</dbReference>
<evidence type="ECO:0000256" key="4">
    <source>
        <dbReference type="ARBA" id="ARBA00023180"/>
    </source>
</evidence>
<dbReference type="CDD" id="cd00028">
    <property type="entry name" value="B_lectin"/>
    <property type="match status" value="1"/>
</dbReference>
<dbReference type="CDD" id="cd01098">
    <property type="entry name" value="PAN_AP_plant"/>
    <property type="match status" value="1"/>
</dbReference>
<keyword evidence="12" id="KW-1185">Reference proteome</keyword>
<dbReference type="PROSITE" id="PS50948">
    <property type="entry name" value="PAN"/>
    <property type="match status" value="1"/>
</dbReference>
<name>A0A9Q0JKW7_9ROSI</name>
<evidence type="ECO:0000259" key="9">
    <source>
        <dbReference type="PROSITE" id="PS50927"/>
    </source>
</evidence>
<dbReference type="Proteomes" id="UP001141552">
    <property type="component" value="Unassembled WGS sequence"/>
</dbReference>
<dbReference type="EC" id="2.7.11.1" evidence="1"/>
<dbReference type="AlphaFoldDB" id="A0A9Q0JKW7"/>
<dbReference type="EMBL" id="JAKUCV010001420">
    <property type="protein sequence ID" value="KAJ4846466.1"/>
    <property type="molecule type" value="Genomic_DNA"/>
</dbReference>
<evidence type="ECO:0000256" key="5">
    <source>
        <dbReference type="ARBA" id="ARBA00047899"/>
    </source>
</evidence>
<dbReference type="SUPFAM" id="SSF51110">
    <property type="entry name" value="alpha-D-mannose-specific plant lectins"/>
    <property type="match status" value="1"/>
</dbReference>
<keyword evidence="3" id="KW-1015">Disulfide bond</keyword>
<dbReference type="OrthoDB" id="1741851at2759"/>
<organism evidence="11 12">
    <name type="scientific">Turnera subulata</name>
    <dbReference type="NCBI Taxonomy" id="218843"/>
    <lineage>
        <taxon>Eukaryota</taxon>
        <taxon>Viridiplantae</taxon>
        <taxon>Streptophyta</taxon>
        <taxon>Embryophyta</taxon>
        <taxon>Tracheophyta</taxon>
        <taxon>Spermatophyta</taxon>
        <taxon>Magnoliopsida</taxon>
        <taxon>eudicotyledons</taxon>
        <taxon>Gunneridae</taxon>
        <taxon>Pentapetalae</taxon>
        <taxon>rosids</taxon>
        <taxon>fabids</taxon>
        <taxon>Malpighiales</taxon>
        <taxon>Passifloraceae</taxon>
        <taxon>Turnera</taxon>
    </lineage>
</organism>
<dbReference type="GO" id="GO:0004674">
    <property type="term" value="F:protein serine/threonine kinase activity"/>
    <property type="evidence" value="ECO:0007669"/>
    <property type="project" value="UniProtKB-EC"/>
</dbReference>
<feature type="domain" description="Bulb-type lectin" evidence="9">
    <location>
        <begin position="1"/>
        <end position="130"/>
    </location>
</feature>
<comment type="caution">
    <text evidence="11">The sequence shown here is derived from an EMBL/GenBank/DDBJ whole genome shotgun (WGS) entry which is preliminary data.</text>
</comment>
<evidence type="ECO:0000259" key="10">
    <source>
        <dbReference type="PROSITE" id="PS50948"/>
    </source>
</evidence>
<accession>A0A9Q0JKW7</accession>
<reference evidence="11" key="2">
    <citation type="journal article" date="2023" name="Plants (Basel)">
        <title>Annotation of the Turnera subulata (Passifloraceae) Draft Genome Reveals the S-Locus Evolved after the Divergence of Turneroideae from Passifloroideae in a Stepwise Manner.</title>
        <authorList>
            <person name="Henning P.M."/>
            <person name="Roalson E.H."/>
            <person name="Mir W."/>
            <person name="McCubbin A.G."/>
            <person name="Shore J.S."/>
        </authorList>
    </citation>
    <scope>NUCLEOTIDE SEQUENCE</scope>
    <source>
        <strain evidence="11">F60SS</strain>
    </source>
</reference>
<dbReference type="SMART" id="SM00108">
    <property type="entry name" value="B_lectin"/>
    <property type="match status" value="1"/>
</dbReference>
<dbReference type="InterPro" id="IPR000858">
    <property type="entry name" value="S_locus_glycoprot_dom"/>
</dbReference>